<dbReference type="EMBL" id="MVGT01003535">
    <property type="protein sequence ID" value="OVA03779.1"/>
    <property type="molecule type" value="Genomic_DNA"/>
</dbReference>
<keyword evidence="1" id="KW-0472">Membrane</keyword>
<accession>A0A200PZX9</accession>
<dbReference type="STRING" id="56857.A0A200PZX9"/>
<evidence type="ECO:0000313" key="2">
    <source>
        <dbReference type="EMBL" id="OVA03779.1"/>
    </source>
</evidence>
<dbReference type="Gene3D" id="3.40.50.300">
    <property type="entry name" value="P-loop containing nucleotide triphosphate hydrolases"/>
    <property type="match status" value="1"/>
</dbReference>
<dbReference type="AlphaFoldDB" id="A0A200PZX9"/>
<evidence type="ECO:0000313" key="3">
    <source>
        <dbReference type="Proteomes" id="UP000195402"/>
    </source>
</evidence>
<dbReference type="OMA" id="DWHAIRH"/>
<keyword evidence="1" id="KW-0812">Transmembrane</keyword>
<keyword evidence="3" id="KW-1185">Reference proteome</keyword>
<dbReference type="FunCoup" id="A0A200PZX9">
    <property type="interactions" value="46"/>
</dbReference>
<dbReference type="InParanoid" id="A0A200PZX9"/>
<dbReference type="PANTHER" id="PTHR14241:SF32">
    <property type="entry name" value="VWFA DOMAIN-CONTAINING PROTEIN-RELATED"/>
    <property type="match status" value="1"/>
</dbReference>
<name>A0A200PZX9_MACCD</name>
<sequence>MGGGGGEAASSLYLLKVLLLSLSLPLFWFFLCCVSNAETVAHFEFAEEERLLDDNLQNPPELSSQNNDTHSDDLGVNEVDGLKFFELDDGMGNSSCLTSSDFEILWRRRCKVYQEIMQSYNNLQMRIGSLKEAKDKIISYKPGAWIEEVAGLKVSDYEVPKTTTLMLVGPRGSGKSSLVNRISRTFEDDKFRSERAQVSYNESVGDGTYFLREYMIPRGSTSFCLYDTRSLSENSCDNFEMLKNWMTDGVHHGQLVIRDSDDSCVRKNMKHKARGAGYFSGEKRMVNFVIFVVNGLSVLTSMDDKENRQYTNLLAKTFSCPYLSFKDDKPVVVITYGDLLSHSDRARIRIHLGELLGIPPDTQIFDIPETCDPSTDLTVVDMLRFSLEHADRNLPLRQWWSLNKIACFSSRY</sequence>
<proteinExistence type="predicted"/>
<reference evidence="2 3" key="1">
    <citation type="journal article" date="2017" name="Mol. Plant">
        <title>The Genome of Medicinal Plant Macleaya cordata Provides New Insights into Benzylisoquinoline Alkaloids Metabolism.</title>
        <authorList>
            <person name="Liu X."/>
            <person name="Liu Y."/>
            <person name="Huang P."/>
            <person name="Ma Y."/>
            <person name="Qing Z."/>
            <person name="Tang Q."/>
            <person name="Cao H."/>
            <person name="Cheng P."/>
            <person name="Zheng Y."/>
            <person name="Yuan Z."/>
            <person name="Zhou Y."/>
            <person name="Liu J."/>
            <person name="Tang Z."/>
            <person name="Zhuo Y."/>
            <person name="Zhang Y."/>
            <person name="Yu L."/>
            <person name="Huang J."/>
            <person name="Yang P."/>
            <person name="Peng Q."/>
            <person name="Zhang J."/>
            <person name="Jiang W."/>
            <person name="Zhang Z."/>
            <person name="Lin K."/>
            <person name="Ro D.K."/>
            <person name="Chen X."/>
            <person name="Xiong X."/>
            <person name="Shang Y."/>
            <person name="Huang S."/>
            <person name="Zeng J."/>
        </authorList>
    </citation>
    <scope>NUCLEOTIDE SEQUENCE [LARGE SCALE GENOMIC DNA]</scope>
    <source>
        <strain evidence="3">cv. BLH2017</strain>
        <tissue evidence="2">Root</tissue>
    </source>
</reference>
<dbReference type="InterPro" id="IPR027417">
    <property type="entry name" value="P-loop_NTPase"/>
</dbReference>
<comment type="caution">
    <text evidence="2">The sequence shown here is derived from an EMBL/GenBank/DDBJ whole genome shotgun (WGS) entry which is preliminary data.</text>
</comment>
<feature type="transmembrane region" description="Helical" evidence="1">
    <location>
        <begin position="12"/>
        <end position="31"/>
    </location>
</feature>
<dbReference type="SUPFAM" id="SSF52540">
    <property type="entry name" value="P-loop containing nucleoside triphosphate hydrolases"/>
    <property type="match status" value="1"/>
</dbReference>
<dbReference type="OrthoDB" id="25620at2759"/>
<gene>
    <name evidence="2" type="ORF">BVC80_8843g12</name>
</gene>
<organism evidence="2 3">
    <name type="scientific">Macleaya cordata</name>
    <name type="common">Five-seeded plume-poppy</name>
    <name type="synonym">Bocconia cordata</name>
    <dbReference type="NCBI Taxonomy" id="56857"/>
    <lineage>
        <taxon>Eukaryota</taxon>
        <taxon>Viridiplantae</taxon>
        <taxon>Streptophyta</taxon>
        <taxon>Embryophyta</taxon>
        <taxon>Tracheophyta</taxon>
        <taxon>Spermatophyta</taxon>
        <taxon>Magnoliopsida</taxon>
        <taxon>Ranunculales</taxon>
        <taxon>Papaveraceae</taxon>
        <taxon>Papaveroideae</taxon>
        <taxon>Macleaya</taxon>
    </lineage>
</organism>
<dbReference type="Proteomes" id="UP000195402">
    <property type="component" value="Unassembled WGS sequence"/>
</dbReference>
<evidence type="ECO:0008006" key="4">
    <source>
        <dbReference type="Google" id="ProtNLM"/>
    </source>
</evidence>
<dbReference type="PANTHER" id="PTHR14241">
    <property type="entry name" value="INTERFERON-INDUCED PROTEIN 44"/>
    <property type="match status" value="1"/>
</dbReference>
<evidence type="ECO:0000256" key="1">
    <source>
        <dbReference type="SAM" id="Phobius"/>
    </source>
</evidence>
<keyword evidence="1" id="KW-1133">Transmembrane helix</keyword>
<protein>
    <recommendedName>
        <fullName evidence="4">P-loop containing nucleoside triphosphate hydrolase</fullName>
    </recommendedName>
</protein>